<accession>A0A6B3L6Y4</accession>
<dbReference type="EMBL" id="CP066776">
    <property type="protein sequence ID" value="QQL43828.1"/>
    <property type="molecule type" value="Genomic_DNA"/>
</dbReference>
<dbReference type="PANTHER" id="PTHR34039:SF1">
    <property type="entry name" value="UPF0102 PROTEIN YRAN"/>
    <property type="match status" value="1"/>
</dbReference>
<dbReference type="InterPro" id="IPR003509">
    <property type="entry name" value="UPF0102_YraN-like"/>
</dbReference>
<dbReference type="KEGG" id="soa:G3M56_007945"/>
<dbReference type="SUPFAM" id="SSF52980">
    <property type="entry name" value="Restriction endonuclease-like"/>
    <property type="match status" value="1"/>
</dbReference>
<gene>
    <name evidence="3" type="ORF">G3M56_007945</name>
</gene>
<evidence type="ECO:0000256" key="1">
    <source>
        <dbReference type="ARBA" id="ARBA00006738"/>
    </source>
</evidence>
<reference evidence="3 4" key="1">
    <citation type="submission" date="2020-12" db="EMBL/GenBank/DDBJ databases">
        <title>Sulforoseuscoccus oceanibium gen. nov., sp. nov., a representative of the phylum Verrucomicrobia with special cytoplasmic membrane, and proposal of Sulforoseuscoccusaceae fam. nov.</title>
        <authorList>
            <person name="Xi F."/>
        </authorList>
    </citation>
    <scope>NUCLEOTIDE SEQUENCE [LARGE SCALE GENOMIC DNA]</scope>
    <source>
        <strain evidence="3 4">T37</strain>
    </source>
</reference>
<sequence>MLNSTCRCSGWSATRVGRAGERLAGLAVARDGGKVLYRNYRAEGGGEVDLVCRDGEVLAFVEVKTRTSDEGPRPAAAVNQKKQELIKRGAREWRRLLGDQVEDLVWRYDVVEVWLVDGERPRVNWLKGEFE</sequence>
<dbReference type="Gene3D" id="3.40.1350.10">
    <property type="match status" value="1"/>
</dbReference>
<name>A0A6B3L6Y4_9BACT</name>
<dbReference type="Proteomes" id="UP000475117">
    <property type="component" value="Chromosome"/>
</dbReference>
<dbReference type="AlphaFoldDB" id="A0A6B3L6Y4"/>
<evidence type="ECO:0000313" key="3">
    <source>
        <dbReference type="EMBL" id="QQL43828.1"/>
    </source>
</evidence>
<dbReference type="InterPro" id="IPR011856">
    <property type="entry name" value="tRNA_endonuc-like_dom_sf"/>
</dbReference>
<proteinExistence type="inferred from homology"/>
<dbReference type="HAMAP" id="MF_00048">
    <property type="entry name" value="UPF0102"/>
    <property type="match status" value="1"/>
</dbReference>
<dbReference type="PANTHER" id="PTHR34039">
    <property type="entry name" value="UPF0102 PROTEIN YRAN"/>
    <property type="match status" value="1"/>
</dbReference>
<comment type="similarity">
    <text evidence="1 2">Belongs to the UPF0102 family.</text>
</comment>
<evidence type="ECO:0000256" key="2">
    <source>
        <dbReference type="HAMAP-Rule" id="MF_00048"/>
    </source>
</evidence>
<protein>
    <recommendedName>
        <fullName evidence="2">UPF0102 protein G3M56_007945</fullName>
    </recommendedName>
</protein>
<dbReference type="RefSeq" id="WP_164361818.1">
    <property type="nucleotide sequence ID" value="NZ_CP066776.1"/>
</dbReference>
<keyword evidence="4" id="KW-1185">Reference proteome</keyword>
<dbReference type="Pfam" id="PF02021">
    <property type="entry name" value="UPF0102"/>
    <property type="match status" value="1"/>
</dbReference>
<dbReference type="GO" id="GO:0003676">
    <property type="term" value="F:nucleic acid binding"/>
    <property type="evidence" value="ECO:0007669"/>
    <property type="project" value="InterPro"/>
</dbReference>
<organism evidence="3 4">
    <name type="scientific">Sulfuriroseicoccus oceanibius</name>
    <dbReference type="NCBI Taxonomy" id="2707525"/>
    <lineage>
        <taxon>Bacteria</taxon>
        <taxon>Pseudomonadati</taxon>
        <taxon>Verrucomicrobiota</taxon>
        <taxon>Verrucomicrobiia</taxon>
        <taxon>Verrucomicrobiales</taxon>
        <taxon>Verrucomicrobiaceae</taxon>
        <taxon>Sulfuriroseicoccus</taxon>
    </lineage>
</organism>
<dbReference type="InterPro" id="IPR011335">
    <property type="entry name" value="Restrct_endonuc-II-like"/>
</dbReference>
<evidence type="ECO:0000313" key="4">
    <source>
        <dbReference type="Proteomes" id="UP000475117"/>
    </source>
</evidence>